<dbReference type="EMBL" id="VFOQ01000001">
    <property type="protein sequence ID" value="TQL59571.1"/>
    <property type="molecule type" value="Genomic_DNA"/>
</dbReference>
<dbReference type="RefSeq" id="WP_141787576.1">
    <property type="nucleotide sequence ID" value="NZ_BAAAKX010000004.1"/>
</dbReference>
<name>A0A542ZGY1_9MICO</name>
<dbReference type="Proteomes" id="UP000319514">
    <property type="component" value="Unassembled WGS sequence"/>
</dbReference>
<dbReference type="OrthoDB" id="5195569at2"/>
<protein>
    <recommendedName>
        <fullName evidence="3">Excreted virulence factor EspC (Type VII ESX diderm)</fullName>
    </recommendedName>
</protein>
<evidence type="ECO:0000313" key="2">
    <source>
        <dbReference type="Proteomes" id="UP000319514"/>
    </source>
</evidence>
<keyword evidence="2" id="KW-1185">Reference proteome</keyword>
<proteinExistence type="predicted"/>
<sequence>MSDLSYAVDELNGLGSKLHTLSHDLKSVDGHADLSVGALAHARVVGAMDHFRTNWDDNRDHLAEKLGQLGDLAAKAAEGFSQADADLARKIRDAVKGA</sequence>
<accession>A0A542ZGY1</accession>
<organism evidence="1 2">
    <name type="scientific">Oryzihumus leptocrescens</name>
    <dbReference type="NCBI Taxonomy" id="297536"/>
    <lineage>
        <taxon>Bacteria</taxon>
        <taxon>Bacillati</taxon>
        <taxon>Actinomycetota</taxon>
        <taxon>Actinomycetes</taxon>
        <taxon>Micrococcales</taxon>
        <taxon>Intrasporangiaceae</taxon>
        <taxon>Oryzihumus</taxon>
    </lineage>
</organism>
<evidence type="ECO:0000313" key="1">
    <source>
        <dbReference type="EMBL" id="TQL59571.1"/>
    </source>
</evidence>
<dbReference type="AlphaFoldDB" id="A0A542ZGY1"/>
<evidence type="ECO:0008006" key="3">
    <source>
        <dbReference type="Google" id="ProtNLM"/>
    </source>
</evidence>
<reference evidence="1 2" key="1">
    <citation type="submission" date="2019-06" db="EMBL/GenBank/DDBJ databases">
        <title>Sequencing the genomes of 1000 actinobacteria strains.</title>
        <authorList>
            <person name="Klenk H.-P."/>
        </authorList>
    </citation>
    <scope>NUCLEOTIDE SEQUENCE [LARGE SCALE GENOMIC DNA]</scope>
    <source>
        <strain evidence="1 2">DSM 18082</strain>
    </source>
</reference>
<comment type="caution">
    <text evidence="1">The sequence shown here is derived from an EMBL/GenBank/DDBJ whole genome shotgun (WGS) entry which is preliminary data.</text>
</comment>
<gene>
    <name evidence="1" type="ORF">FB474_0927</name>
</gene>